<name>A0A6N8JFD4_9BACT</name>
<evidence type="ECO:0000256" key="8">
    <source>
        <dbReference type="SAM" id="SignalP"/>
    </source>
</evidence>
<evidence type="ECO:0000256" key="1">
    <source>
        <dbReference type="ARBA" id="ARBA00004442"/>
    </source>
</evidence>
<evidence type="ECO:0000313" key="10">
    <source>
        <dbReference type="Proteomes" id="UP000468388"/>
    </source>
</evidence>
<sequence length="434" mass="49416">MKRIIAIIGTLFSTASYAQTTLTLQQALELGLKNRYDIQANQYDINIAQTNINRSKTAWIPEIKAGGEVRYNARIQATYIPQGFGNSDKPELLALGAKNLTVLGLDLNQPLYKPQLSTAIKIARNEAELQREKNREAEINIKMMIARAYLNVLLKDAQQKIAANDEQRYKQYYTLADGKYKVSSLIENDYLHAKLDYENAKVQYQQSVQNYKLAIEELKYQVNIPAESQIVIADTLSKNALPDLQPATADATNRTEIKQLLLSQQGDQLQLKMTKQNILPVVSFFANYSGQFVNNNFNYTKSEWWSSFSYLGLRISIPLTASFKNHHDILENRMLIQQTALHLKQKTADINYEITKASTERNNALNNLQEAGKNYELSQTIYQNQLKQFALGSFQYNNLLDTEKSISTVEQNYIMAVYDYLNATINLQKANGGF</sequence>
<evidence type="ECO:0000256" key="6">
    <source>
        <dbReference type="ARBA" id="ARBA00023136"/>
    </source>
</evidence>
<comment type="caution">
    <text evidence="9">The sequence shown here is derived from an EMBL/GenBank/DDBJ whole genome shotgun (WGS) entry which is preliminary data.</text>
</comment>
<dbReference type="GO" id="GO:1990281">
    <property type="term" value="C:efflux pump complex"/>
    <property type="evidence" value="ECO:0007669"/>
    <property type="project" value="TreeGrafter"/>
</dbReference>
<keyword evidence="4" id="KW-1134">Transmembrane beta strand</keyword>
<comment type="similarity">
    <text evidence="2">Belongs to the outer membrane factor (OMF) (TC 1.B.17) family.</text>
</comment>
<reference evidence="9 10" key="1">
    <citation type="submission" date="2019-12" db="EMBL/GenBank/DDBJ databases">
        <title>The draft genomic sequence of strain Chitinophaga oryziterrae JCM 16595.</title>
        <authorList>
            <person name="Zhang X."/>
        </authorList>
    </citation>
    <scope>NUCLEOTIDE SEQUENCE [LARGE SCALE GENOMIC DNA]</scope>
    <source>
        <strain evidence="9 10">JCM 16595</strain>
    </source>
</reference>
<protein>
    <recommendedName>
        <fullName evidence="11">TolC family protein</fullName>
    </recommendedName>
</protein>
<dbReference type="EMBL" id="WRXO01000005">
    <property type="protein sequence ID" value="MVT42822.1"/>
    <property type="molecule type" value="Genomic_DNA"/>
</dbReference>
<evidence type="ECO:0000256" key="5">
    <source>
        <dbReference type="ARBA" id="ARBA00022692"/>
    </source>
</evidence>
<dbReference type="SUPFAM" id="SSF56954">
    <property type="entry name" value="Outer membrane efflux proteins (OEP)"/>
    <property type="match status" value="1"/>
</dbReference>
<evidence type="ECO:0000256" key="7">
    <source>
        <dbReference type="ARBA" id="ARBA00023237"/>
    </source>
</evidence>
<keyword evidence="6" id="KW-0472">Membrane</keyword>
<keyword evidence="8" id="KW-0732">Signal</keyword>
<evidence type="ECO:0000313" key="9">
    <source>
        <dbReference type="EMBL" id="MVT42822.1"/>
    </source>
</evidence>
<accession>A0A6N8JFD4</accession>
<organism evidence="9 10">
    <name type="scientific">Chitinophaga oryziterrae</name>
    <dbReference type="NCBI Taxonomy" id="1031224"/>
    <lineage>
        <taxon>Bacteria</taxon>
        <taxon>Pseudomonadati</taxon>
        <taxon>Bacteroidota</taxon>
        <taxon>Chitinophagia</taxon>
        <taxon>Chitinophagales</taxon>
        <taxon>Chitinophagaceae</taxon>
        <taxon>Chitinophaga</taxon>
    </lineage>
</organism>
<dbReference type="Pfam" id="PF02321">
    <property type="entry name" value="OEP"/>
    <property type="match status" value="2"/>
</dbReference>
<keyword evidence="10" id="KW-1185">Reference proteome</keyword>
<keyword evidence="3" id="KW-0813">Transport</keyword>
<dbReference type="GO" id="GO:0015562">
    <property type="term" value="F:efflux transmembrane transporter activity"/>
    <property type="evidence" value="ECO:0007669"/>
    <property type="project" value="InterPro"/>
</dbReference>
<proteinExistence type="inferred from homology"/>
<dbReference type="PANTHER" id="PTHR30026:SF20">
    <property type="entry name" value="OUTER MEMBRANE PROTEIN TOLC"/>
    <property type="match status" value="1"/>
</dbReference>
<keyword evidence="5" id="KW-0812">Transmembrane</keyword>
<evidence type="ECO:0000256" key="2">
    <source>
        <dbReference type="ARBA" id="ARBA00007613"/>
    </source>
</evidence>
<feature type="chain" id="PRO_5026779094" description="TolC family protein" evidence="8">
    <location>
        <begin position="19"/>
        <end position="434"/>
    </location>
</feature>
<dbReference type="GO" id="GO:0015288">
    <property type="term" value="F:porin activity"/>
    <property type="evidence" value="ECO:0007669"/>
    <property type="project" value="TreeGrafter"/>
</dbReference>
<dbReference type="Proteomes" id="UP000468388">
    <property type="component" value="Unassembled WGS sequence"/>
</dbReference>
<dbReference type="AlphaFoldDB" id="A0A6N8JFD4"/>
<dbReference type="Gene3D" id="1.20.1600.10">
    <property type="entry name" value="Outer membrane efflux proteins (OEP)"/>
    <property type="match status" value="1"/>
</dbReference>
<evidence type="ECO:0000256" key="3">
    <source>
        <dbReference type="ARBA" id="ARBA00022448"/>
    </source>
</evidence>
<feature type="signal peptide" evidence="8">
    <location>
        <begin position="1"/>
        <end position="18"/>
    </location>
</feature>
<dbReference type="PANTHER" id="PTHR30026">
    <property type="entry name" value="OUTER MEMBRANE PROTEIN TOLC"/>
    <property type="match status" value="1"/>
</dbReference>
<comment type="subcellular location">
    <subcellularLocation>
        <location evidence="1">Cell outer membrane</location>
    </subcellularLocation>
</comment>
<dbReference type="InterPro" id="IPR003423">
    <property type="entry name" value="OMP_efflux"/>
</dbReference>
<dbReference type="InterPro" id="IPR051906">
    <property type="entry name" value="TolC-like"/>
</dbReference>
<dbReference type="GO" id="GO:0009279">
    <property type="term" value="C:cell outer membrane"/>
    <property type="evidence" value="ECO:0007669"/>
    <property type="project" value="UniProtKB-SubCell"/>
</dbReference>
<gene>
    <name evidence="9" type="ORF">GO495_19665</name>
</gene>
<dbReference type="RefSeq" id="WP_157301421.1">
    <property type="nucleotide sequence ID" value="NZ_BAAAZB010000002.1"/>
</dbReference>
<keyword evidence="7" id="KW-0998">Cell outer membrane</keyword>
<dbReference type="OrthoDB" id="367883at2"/>
<evidence type="ECO:0000256" key="4">
    <source>
        <dbReference type="ARBA" id="ARBA00022452"/>
    </source>
</evidence>
<evidence type="ECO:0008006" key="11">
    <source>
        <dbReference type="Google" id="ProtNLM"/>
    </source>
</evidence>